<evidence type="ECO:0000313" key="11">
    <source>
        <dbReference type="EMBL" id="HIX57171.1"/>
    </source>
</evidence>
<evidence type="ECO:0000256" key="8">
    <source>
        <dbReference type="ARBA" id="ARBA00023136"/>
    </source>
</evidence>
<sequence>MRKLSLLAAALCAAASFTTGASVASAAEGAFTPTFDFHGYFRSGVGVSKDGAEASWSKTYLGRLGNEDDTYGELEFGSTVYKLNDVSFYLDAMVSMVTDGSNDDENTNGTDASTGNGDANFGLRQFNLQIKGLIPGQKDAVVWAGKRYYQRGDIHVIDTKYINISGAGAGVEYLKMGPGALSLAWIRADSQNVDYRYDDGYDEDSYYAEQNAAKSTTNINFLDARYAGSYWNGGWLEFISTVAIPQDPDTVTEGGPNGPNGSAVDVSPSAVYDNGTSFMGTIVLSQDMFGGYNKTVVQYANNGLAHNMVDMGGGWYDSWNDADSASGFRIMNTGEIPVTDDFRFTHALTYGYASDIGATVDDEDLISAVARVTYQTTQYSRIMAELGAFSQTVNYTNGTDWEVAGQKYTLALAFAPDKEILSRPELRIYASYITSDGDTDVSNSLGQAVYDNNFNFGVQAEAWW</sequence>
<keyword evidence="3" id="KW-0813">Transport</keyword>
<feature type="signal peptide" evidence="10">
    <location>
        <begin position="1"/>
        <end position="26"/>
    </location>
</feature>
<evidence type="ECO:0000256" key="10">
    <source>
        <dbReference type="SAM" id="SignalP"/>
    </source>
</evidence>
<protein>
    <submittedName>
        <fullName evidence="11">Carbohydrate porin</fullName>
    </submittedName>
</protein>
<keyword evidence="8" id="KW-0472">Membrane</keyword>
<dbReference type="Gene3D" id="2.40.170.10">
    <property type="entry name" value="Porin, LamB type"/>
    <property type="match status" value="1"/>
</dbReference>
<dbReference type="GO" id="GO:0015774">
    <property type="term" value="P:polysaccharide transport"/>
    <property type="evidence" value="ECO:0007669"/>
    <property type="project" value="TreeGrafter"/>
</dbReference>
<evidence type="ECO:0000256" key="5">
    <source>
        <dbReference type="ARBA" id="ARBA00022692"/>
    </source>
</evidence>
<dbReference type="GO" id="GO:0046930">
    <property type="term" value="C:pore complex"/>
    <property type="evidence" value="ECO:0007669"/>
    <property type="project" value="UniProtKB-KW"/>
</dbReference>
<dbReference type="GO" id="GO:0009279">
    <property type="term" value="C:cell outer membrane"/>
    <property type="evidence" value="ECO:0007669"/>
    <property type="project" value="UniProtKB-SubCell"/>
</dbReference>
<evidence type="ECO:0000256" key="9">
    <source>
        <dbReference type="ARBA" id="ARBA00023237"/>
    </source>
</evidence>
<feature type="chain" id="PRO_5039455712" evidence="10">
    <location>
        <begin position="27"/>
        <end position="464"/>
    </location>
</feature>
<dbReference type="GO" id="GO:0015288">
    <property type="term" value="F:porin activity"/>
    <property type="evidence" value="ECO:0007669"/>
    <property type="project" value="UniProtKB-KW"/>
</dbReference>
<keyword evidence="7" id="KW-0626">Porin</keyword>
<evidence type="ECO:0000256" key="3">
    <source>
        <dbReference type="ARBA" id="ARBA00022448"/>
    </source>
</evidence>
<proteinExistence type="inferred from homology"/>
<name>A0A9D1WDF6_9GAMM</name>
<gene>
    <name evidence="11" type="ORF">H9850_06835</name>
</gene>
<dbReference type="InterPro" id="IPR050286">
    <property type="entry name" value="G_neg_Bact_CarbUptk_Porin"/>
</dbReference>
<keyword evidence="6" id="KW-0406">Ion transport</keyword>
<keyword evidence="4" id="KW-1134">Transmembrane beta strand</keyword>
<dbReference type="SUPFAM" id="SSF56935">
    <property type="entry name" value="Porins"/>
    <property type="match status" value="1"/>
</dbReference>
<dbReference type="GO" id="GO:0015144">
    <property type="term" value="F:carbohydrate transmembrane transporter activity"/>
    <property type="evidence" value="ECO:0007669"/>
    <property type="project" value="TreeGrafter"/>
</dbReference>
<keyword evidence="10" id="KW-0732">Signal</keyword>
<evidence type="ECO:0000256" key="4">
    <source>
        <dbReference type="ARBA" id="ARBA00022452"/>
    </source>
</evidence>
<dbReference type="PANTHER" id="PTHR38762">
    <property type="entry name" value="CRYPTIC OUTER MEMBRANE PORIN BGLH-RELATED"/>
    <property type="match status" value="1"/>
</dbReference>
<keyword evidence="5" id="KW-0812">Transmembrane</keyword>
<reference evidence="11" key="1">
    <citation type="journal article" date="2021" name="PeerJ">
        <title>Extensive microbial diversity within the chicken gut microbiome revealed by metagenomics and culture.</title>
        <authorList>
            <person name="Gilroy R."/>
            <person name="Ravi A."/>
            <person name="Getino M."/>
            <person name="Pursley I."/>
            <person name="Horton D.L."/>
            <person name="Alikhan N.F."/>
            <person name="Baker D."/>
            <person name="Gharbi K."/>
            <person name="Hall N."/>
            <person name="Watson M."/>
            <person name="Adriaenssens E.M."/>
            <person name="Foster-Nyarko E."/>
            <person name="Jarju S."/>
            <person name="Secka A."/>
            <person name="Antonio M."/>
            <person name="Oren A."/>
            <person name="Chaudhuri R.R."/>
            <person name="La Ragione R."/>
            <person name="Hildebrand F."/>
            <person name="Pallen M.J."/>
        </authorList>
    </citation>
    <scope>NUCLEOTIDE SEQUENCE</scope>
    <source>
        <strain evidence="11">USASDec5-558</strain>
    </source>
</reference>
<reference evidence="11" key="2">
    <citation type="submission" date="2021-04" db="EMBL/GenBank/DDBJ databases">
        <authorList>
            <person name="Gilroy R."/>
        </authorList>
    </citation>
    <scope>NUCLEOTIDE SEQUENCE</scope>
    <source>
        <strain evidence="11">USASDec5-558</strain>
    </source>
</reference>
<evidence type="ECO:0000256" key="6">
    <source>
        <dbReference type="ARBA" id="ARBA00023065"/>
    </source>
</evidence>
<dbReference type="InterPro" id="IPR036998">
    <property type="entry name" value="Porin_LamB_sf"/>
</dbReference>
<comment type="caution">
    <text evidence="11">The sequence shown here is derived from an EMBL/GenBank/DDBJ whole genome shotgun (WGS) entry which is preliminary data.</text>
</comment>
<dbReference type="GO" id="GO:0006811">
    <property type="term" value="P:monoatomic ion transport"/>
    <property type="evidence" value="ECO:0007669"/>
    <property type="project" value="UniProtKB-KW"/>
</dbReference>
<dbReference type="InterPro" id="IPR003192">
    <property type="entry name" value="Porin_LamB"/>
</dbReference>
<keyword evidence="9" id="KW-0998">Cell outer membrane</keyword>
<dbReference type="Pfam" id="PF02264">
    <property type="entry name" value="LamB"/>
    <property type="match status" value="1"/>
</dbReference>
<accession>A0A9D1WDF6</accession>
<organism evidence="11 12">
    <name type="scientific">Candidatus Anaerobiospirillum pullistercoris</name>
    <dbReference type="NCBI Taxonomy" id="2838452"/>
    <lineage>
        <taxon>Bacteria</taxon>
        <taxon>Pseudomonadati</taxon>
        <taxon>Pseudomonadota</taxon>
        <taxon>Gammaproteobacteria</taxon>
        <taxon>Aeromonadales</taxon>
        <taxon>Succinivibrionaceae</taxon>
        <taxon>Anaerobiospirillum</taxon>
    </lineage>
</organism>
<dbReference type="AlphaFoldDB" id="A0A9D1WDF6"/>
<comment type="similarity">
    <text evidence="2">Belongs to the porin LamB (TC 1.B.3) family.</text>
</comment>
<dbReference type="Proteomes" id="UP000886829">
    <property type="component" value="Unassembled WGS sequence"/>
</dbReference>
<evidence type="ECO:0000256" key="7">
    <source>
        <dbReference type="ARBA" id="ARBA00023114"/>
    </source>
</evidence>
<comment type="subcellular location">
    <subcellularLocation>
        <location evidence="1">Cell outer membrane</location>
        <topology evidence="1">Multi-pass membrane protein</topology>
    </subcellularLocation>
</comment>
<evidence type="ECO:0000256" key="1">
    <source>
        <dbReference type="ARBA" id="ARBA00004571"/>
    </source>
</evidence>
<evidence type="ECO:0000313" key="12">
    <source>
        <dbReference type="Proteomes" id="UP000886829"/>
    </source>
</evidence>
<dbReference type="PANTHER" id="PTHR38762:SF1">
    <property type="entry name" value="CRYPTIC OUTER MEMBRANE PORIN BGLH-RELATED"/>
    <property type="match status" value="1"/>
</dbReference>
<evidence type="ECO:0000256" key="2">
    <source>
        <dbReference type="ARBA" id="ARBA00007055"/>
    </source>
</evidence>
<dbReference type="EMBL" id="DXEV01000137">
    <property type="protein sequence ID" value="HIX57171.1"/>
    <property type="molecule type" value="Genomic_DNA"/>
</dbReference>